<dbReference type="Proteomes" id="UP000800094">
    <property type="component" value="Unassembled WGS sequence"/>
</dbReference>
<dbReference type="InterPro" id="IPR046623">
    <property type="entry name" value="DUF6536"/>
</dbReference>
<gene>
    <name evidence="4" type="ORF">BU26DRAFT_605252</name>
</gene>
<proteinExistence type="predicted"/>
<feature type="transmembrane region" description="Helical" evidence="2">
    <location>
        <begin position="122"/>
        <end position="142"/>
    </location>
</feature>
<sequence length="783" mass="87132">MDSRAMGGKIEQRGDETTTRQSLSTDPEESLLEKPLPRPPWAAENEDDPHEKKPSKFKRLLAPLIRLWDATPPHAKWRKMMILWTVLQCLLLIPHMVVSVILKNEPFGLTKLRTIPCKDKAIWQIFVLALPLNVLASLLLAASNYTRQVLLAPSRHDLDEAHARGKTWDIGVPSLRNLVRTSWKKRVIWVTLALVSIPLHLLYNSLFMIVVSAHDAYQVVISEPDFTAGVPATLASLESNNITFEKASTYDSYLDAWPAIANLQSSISSLQKNGTSQWTDLAPVECANRYESEQYDSFSSVILFTNWTSPQTQNNSALVLAALAGSGIHAERGLLDLCPPAFLAANQTSFSTPSQYQLAPETGLFITAFDIELCLSYAKGDRLQATYSGVKVQHCLSQNVQDECVLVTTPMVWKALTIFVAVQTLAMLAALACCPQTPLLVVGDAIASFLSRPDTVKNRHVSDMLFDSLIMGTESCISLALLVWLTVNIVIVMVLPGRKIGFVQPDESDHLWMWKLILFARSVQLLSIIREYFENTVGSTIQARHELYRYGLAPTGLRVTQPAGGAQRSTYLLSLPLPKALTHMALTAFWHTALSSALSLELVNLYHVDDPTTPHLQASSGGIIRMLAEKRDKNYSVVGWVIYSSFIGVGIWVIHGLFVNTLFYGSAVRSWWRRRREAWRTRKERKCSMKEWGKKKEKKRKKVQKPWKSDVAPNSQLIADACHPPPEAGDISQKKVSSSSRPRKGISKALYGKVAASRGEKQPTVFGEVPAAALVDIFTRVAG</sequence>
<reference evidence="4" key="1">
    <citation type="journal article" date="2020" name="Stud. Mycol.">
        <title>101 Dothideomycetes genomes: a test case for predicting lifestyles and emergence of pathogens.</title>
        <authorList>
            <person name="Haridas S."/>
            <person name="Albert R."/>
            <person name="Binder M."/>
            <person name="Bloem J."/>
            <person name="Labutti K."/>
            <person name="Salamov A."/>
            <person name="Andreopoulos B."/>
            <person name="Baker S."/>
            <person name="Barry K."/>
            <person name="Bills G."/>
            <person name="Bluhm B."/>
            <person name="Cannon C."/>
            <person name="Castanera R."/>
            <person name="Culley D."/>
            <person name="Daum C."/>
            <person name="Ezra D."/>
            <person name="Gonzalez J."/>
            <person name="Henrissat B."/>
            <person name="Kuo A."/>
            <person name="Liang C."/>
            <person name="Lipzen A."/>
            <person name="Lutzoni F."/>
            <person name="Magnuson J."/>
            <person name="Mondo S."/>
            <person name="Nolan M."/>
            <person name="Ohm R."/>
            <person name="Pangilinan J."/>
            <person name="Park H.-J."/>
            <person name="Ramirez L."/>
            <person name="Alfaro M."/>
            <person name="Sun H."/>
            <person name="Tritt A."/>
            <person name="Yoshinaga Y."/>
            <person name="Zwiers L.-H."/>
            <person name="Turgeon B."/>
            <person name="Goodwin S."/>
            <person name="Spatafora J."/>
            <person name="Crous P."/>
            <person name="Grigoriev I."/>
        </authorList>
    </citation>
    <scope>NUCLEOTIDE SEQUENCE</scope>
    <source>
        <strain evidence="4">CBS 122368</strain>
    </source>
</reference>
<evidence type="ECO:0000313" key="4">
    <source>
        <dbReference type="EMBL" id="KAF2249420.1"/>
    </source>
</evidence>
<feature type="transmembrane region" description="Helical" evidence="2">
    <location>
        <begin position="187"/>
        <end position="211"/>
    </location>
</feature>
<keyword evidence="5" id="KW-1185">Reference proteome</keyword>
<evidence type="ECO:0000256" key="1">
    <source>
        <dbReference type="SAM" id="MobiDB-lite"/>
    </source>
</evidence>
<evidence type="ECO:0000256" key="2">
    <source>
        <dbReference type="SAM" id="Phobius"/>
    </source>
</evidence>
<keyword evidence="2" id="KW-0472">Membrane</keyword>
<name>A0A6A6IIM5_9PLEO</name>
<dbReference type="Pfam" id="PF20163">
    <property type="entry name" value="DUF6536"/>
    <property type="match status" value="1"/>
</dbReference>
<evidence type="ECO:0000313" key="5">
    <source>
        <dbReference type="Proteomes" id="UP000800094"/>
    </source>
</evidence>
<protein>
    <recommendedName>
        <fullName evidence="3">DUF6536 domain-containing protein</fullName>
    </recommendedName>
</protein>
<dbReference type="PANTHER" id="PTHR35395">
    <property type="entry name" value="DUF6536 DOMAIN-CONTAINING PROTEIN"/>
    <property type="match status" value="1"/>
</dbReference>
<dbReference type="PANTHER" id="PTHR35395:SF1">
    <property type="entry name" value="DUF6536 DOMAIN-CONTAINING PROTEIN"/>
    <property type="match status" value="1"/>
</dbReference>
<feature type="compositionally biased region" description="Basic and acidic residues" evidence="1">
    <location>
        <begin position="683"/>
        <end position="694"/>
    </location>
</feature>
<feature type="transmembrane region" description="Helical" evidence="2">
    <location>
        <begin position="81"/>
        <end position="102"/>
    </location>
</feature>
<keyword evidence="2" id="KW-1133">Transmembrane helix</keyword>
<feature type="compositionally biased region" description="Basic residues" evidence="1">
    <location>
        <begin position="695"/>
        <end position="705"/>
    </location>
</feature>
<feature type="transmembrane region" description="Helical" evidence="2">
    <location>
        <begin position="477"/>
        <end position="495"/>
    </location>
</feature>
<organism evidence="4 5">
    <name type="scientific">Trematosphaeria pertusa</name>
    <dbReference type="NCBI Taxonomy" id="390896"/>
    <lineage>
        <taxon>Eukaryota</taxon>
        <taxon>Fungi</taxon>
        <taxon>Dikarya</taxon>
        <taxon>Ascomycota</taxon>
        <taxon>Pezizomycotina</taxon>
        <taxon>Dothideomycetes</taxon>
        <taxon>Pleosporomycetidae</taxon>
        <taxon>Pleosporales</taxon>
        <taxon>Massarineae</taxon>
        <taxon>Trematosphaeriaceae</taxon>
        <taxon>Trematosphaeria</taxon>
    </lineage>
</organism>
<feature type="region of interest" description="Disordered" evidence="1">
    <location>
        <begin position="683"/>
        <end position="745"/>
    </location>
</feature>
<feature type="region of interest" description="Disordered" evidence="1">
    <location>
        <begin position="1"/>
        <end position="54"/>
    </location>
</feature>
<dbReference type="RefSeq" id="XP_033684424.1">
    <property type="nucleotide sequence ID" value="XM_033835580.1"/>
</dbReference>
<accession>A0A6A6IIM5</accession>
<feature type="domain" description="DUF6536" evidence="3">
    <location>
        <begin position="77"/>
        <end position="227"/>
    </location>
</feature>
<dbReference type="AlphaFoldDB" id="A0A6A6IIM5"/>
<feature type="transmembrane region" description="Helical" evidence="2">
    <location>
        <begin position="640"/>
        <end position="665"/>
    </location>
</feature>
<dbReference type="OrthoDB" id="5429634at2759"/>
<keyword evidence="2" id="KW-0812">Transmembrane</keyword>
<dbReference type="GeneID" id="54588910"/>
<dbReference type="EMBL" id="ML987195">
    <property type="protein sequence ID" value="KAF2249420.1"/>
    <property type="molecule type" value="Genomic_DNA"/>
</dbReference>
<evidence type="ECO:0000259" key="3">
    <source>
        <dbReference type="Pfam" id="PF20163"/>
    </source>
</evidence>